<dbReference type="EMBL" id="GEDG01026485">
    <property type="protein sequence ID" value="JAP14497.1"/>
    <property type="molecule type" value="Transcribed_RNA"/>
</dbReference>
<accession>A0A0V0H255</accession>
<organism evidence="2">
    <name type="scientific">Solanum chacoense</name>
    <name type="common">Chaco potato</name>
    <dbReference type="NCBI Taxonomy" id="4108"/>
    <lineage>
        <taxon>Eukaryota</taxon>
        <taxon>Viridiplantae</taxon>
        <taxon>Streptophyta</taxon>
        <taxon>Embryophyta</taxon>
        <taxon>Tracheophyta</taxon>
        <taxon>Spermatophyta</taxon>
        <taxon>Magnoliopsida</taxon>
        <taxon>eudicotyledons</taxon>
        <taxon>Gunneridae</taxon>
        <taxon>Pentapetalae</taxon>
        <taxon>asterids</taxon>
        <taxon>lamiids</taxon>
        <taxon>Solanales</taxon>
        <taxon>Solanaceae</taxon>
        <taxon>Solanoideae</taxon>
        <taxon>Solaneae</taxon>
        <taxon>Solanum</taxon>
    </lineage>
</organism>
<evidence type="ECO:0000313" key="2">
    <source>
        <dbReference type="EMBL" id="JAP14497.1"/>
    </source>
</evidence>
<keyword evidence="1" id="KW-0812">Transmembrane</keyword>
<feature type="transmembrane region" description="Helical" evidence="1">
    <location>
        <begin position="39"/>
        <end position="61"/>
    </location>
</feature>
<evidence type="ECO:0000256" key="1">
    <source>
        <dbReference type="SAM" id="Phobius"/>
    </source>
</evidence>
<proteinExistence type="predicted"/>
<dbReference type="AlphaFoldDB" id="A0A0V0H255"/>
<name>A0A0V0H255_SOLCH</name>
<keyword evidence="1" id="KW-1133">Transmembrane helix</keyword>
<keyword evidence="1" id="KW-0472">Membrane</keyword>
<protein>
    <submittedName>
        <fullName evidence="2">Putative ovule protein</fullName>
    </submittedName>
</protein>
<sequence length="65" mass="7702">MCIFLLFDLLEEVFFSYRRVGRDSFSLLEPRLYEEKKRVLFTFSLAVFVSIGHCGMFLCVVKIKN</sequence>
<reference evidence="2" key="1">
    <citation type="submission" date="2015-12" db="EMBL/GenBank/DDBJ databases">
        <title>Gene expression during late stages of embryo sac development: a critical building block for successful pollen-pistil interactions.</title>
        <authorList>
            <person name="Liu Y."/>
            <person name="Joly V."/>
            <person name="Sabar M."/>
            <person name="Matton D.P."/>
        </authorList>
    </citation>
    <scope>NUCLEOTIDE SEQUENCE</scope>
</reference>